<evidence type="ECO:0000256" key="6">
    <source>
        <dbReference type="PIRSR" id="PIRSR604808-2"/>
    </source>
</evidence>
<evidence type="ECO:0000256" key="2">
    <source>
        <dbReference type="ARBA" id="ARBA00022723"/>
    </source>
</evidence>
<dbReference type="GeneID" id="55564338"/>
<keyword evidence="6" id="KW-0464">Manganese</keyword>
<feature type="binding site" evidence="6">
    <location>
        <position position="172"/>
    </location>
    <ligand>
        <name>Mg(2+)</name>
        <dbReference type="ChEBI" id="CHEBI:18420"/>
        <label>1</label>
    </ligand>
</feature>
<dbReference type="NCBIfam" id="TIGR00633">
    <property type="entry name" value="xth"/>
    <property type="match status" value="1"/>
</dbReference>
<feature type="site" description="Transition state stabilizer" evidence="7">
    <location>
        <position position="174"/>
    </location>
</feature>
<dbReference type="OMA" id="WWSYRGR"/>
<protein>
    <submittedName>
        <fullName evidence="9">Exodeoxyribonuclease</fullName>
        <ecNumber evidence="9">3.1.11.2</ecNumber>
    </submittedName>
</protein>
<feature type="active site" description="Proton acceptor" evidence="5">
    <location>
        <position position="283"/>
    </location>
</feature>
<feature type="binding site" evidence="6">
    <location>
        <position position="283"/>
    </location>
    <ligand>
        <name>Mg(2+)</name>
        <dbReference type="ChEBI" id="CHEBI:18420"/>
        <label>1</label>
    </ligand>
</feature>
<feature type="binding site" evidence="6">
    <location>
        <position position="7"/>
    </location>
    <ligand>
        <name>Mg(2+)</name>
        <dbReference type="ChEBI" id="CHEBI:18420"/>
        <label>1</label>
    </ligand>
</feature>
<dbReference type="InterPro" id="IPR005135">
    <property type="entry name" value="Endo/exonuclease/phosphatase"/>
</dbReference>
<keyword evidence="4 6" id="KW-0460">Magnesium</keyword>
<dbReference type="InterPro" id="IPR037493">
    <property type="entry name" value="ExoIII-like"/>
</dbReference>
<proteinExistence type="inferred from homology"/>
<evidence type="ECO:0000313" key="10">
    <source>
        <dbReference type="Proteomes" id="UP000250245"/>
    </source>
</evidence>
<dbReference type="GO" id="GO:0006281">
    <property type="term" value="P:DNA repair"/>
    <property type="evidence" value="ECO:0007669"/>
    <property type="project" value="InterPro"/>
</dbReference>
<dbReference type="AlphaFoldDB" id="A0A2X2YMK8"/>
<evidence type="ECO:0000256" key="1">
    <source>
        <dbReference type="ARBA" id="ARBA00007092"/>
    </source>
</evidence>
<accession>A0A2X2YMK8</accession>
<sequence>MKVTTVNVNGVRAAFRKGFGDWLENDDSDLLCLQEVRATPQDTQDLFGPAWDVHVWSCRVKGRAGVALGARRDSDWEIGQLTEGLPPDLYAEVGGEPDVDSGRWLEAAIHGPQGTTFTLVSAYLHSGELRTEKQKQKIAYLHRVGERVQQLSARAMAGVGSDTPQEALICGDFNIVRTARDIKNWKSNHNKTSGVMDEEIAFLDAWMADTLSGSKGLPCVDVGRALVGDTDGPYTWWSWRGKAYDNNAGWRLDYHMATPGLAGQAQSAAVYRAPAYDARFTDHAPVTVTYDFPA</sequence>
<feature type="binding site" evidence="6">
    <location>
        <position position="35"/>
    </location>
    <ligand>
        <name>Mg(2+)</name>
        <dbReference type="ChEBI" id="CHEBI:18420"/>
        <label>1</label>
    </ligand>
</feature>
<dbReference type="RefSeq" id="WP_004009902.1">
    <property type="nucleotide sequence ID" value="NZ_CAMUDJ010000002.1"/>
</dbReference>
<comment type="similarity">
    <text evidence="1">Belongs to the DNA repair enzymes AP/ExoA family.</text>
</comment>
<dbReference type="PROSITE" id="PS51435">
    <property type="entry name" value="AP_NUCLEASE_F1_4"/>
    <property type="match status" value="1"/>
</dbReference>
<dbReference type="GO" id="GO:0008311">
    <property type="term" value="F:double-stranded DNA 3'-5' DNA exonuclease activity"/>
    <property type="evidence" value="ECO:0007669"/>
    <property type="project" value="UniProtKB-EC"/>
</dbReference>
<dbReference type="EMBL" id="UASJ01000001">
    <property type="protein sequence ID" value="SQB64183.1"/>
    <property type="molecule type" value="Genomic_DNA"/>
</dbReference>
<dbReference type="Gene3D" id="3.60.10.10">
    <property type="entry name" value="Endonuclease/exonuclease/phosphatase"/>
    <property type="match status" value="1"/>
</dbReference>
<feature type="binding site" evidence="6">
    <location>
        <position position="282"/>
    </location>
    <ligand>
        <name>Mg(2+)</name>
        <dbReference type="ChEBI" id="CHEBI:18420"/>
        <label>1</label>
    </ligand>
</feature>
<evidence type="ECO:0000256" key="7">
    <source>
        <dbReference type="PIRSR" id="PIRSR604808-3"/>
    </source>
</evidence>
<dbReference type="InterPro" id="IPR004808">
    <property type="entry name" value="AP_endonuc_1"/>
</dbReference>
<dbReference type="PANTHER" id="PTHR43250:SF2">
    <property type="entry name" value="EXODEOXYRIBONUCLEASE III"/>
    <property type="match status" value="1"/>
</dbReference>
<feature type="active site" description="Proton donor/acceptor" evidence="5">
    <location>
        <position position="172"/>
    </location>
</feature>
<dbReference type="PANTHER" id="PTHR43250">
    <property type="entry name" value="EXODEOXYRIBONUCLEASE III"/>
    <property type="match status" value="1"/>
</dbReference>
<dbReference type="Pfam" id="PF03372">
    <property type="entry name" value="Exo_endo_phos"/>
    <property type="match status" value="1"/>
</dbReference>
<dbReference type="EC" id="3.1.11.2" evidence="9"/>
<feature type="site" description="Important for catalytic activity" evidence="7">
    <location>
        <position position="283"/>
    </location>
</feature>
<keyword evidence="3 9" id="KW-0378">Hydrolase</keyword>
<evidence type="ECO:0000256" key="4">
    <source>
        <dbReference type="ARBA" id="ARBA00022842"/>
    </source>
</evidence>
<evidence type="ECO:0000313" key="9">
    <source>
        <dbReference type="EMBL" id="SQB64183.1"/>
    </source>
</evidence>
<evidence type="ECO:0000256" key="5">
    <source>
        <dbReference type="PIRSR" id="PIRSR604808-1"/>
    </source>
</evidence>
<comment type="cofactor">
    <cofactor evidence="6">
        <name>Mg(2+)</name>
        <dbReference type="ChEBI" id="CHEBI:18420"/>
    </cofactor>
    <cofactor evidence="6">
        <name>Mn(2+)</name>
        <dbReference type="ChEBI" id="CHEBI:29035"/>
    </cofactor>
    <text evidence="6">Probably binds two magnesium or manganese ions per subunit.</text>
</comment>
<feature type="site" description="Important for catalytic activity" evidence="7">
    <location>
        <position position="253"/>
    </location>
</feature>
<evidence type="ECO:0000259" key="8">
    <source>
        <dbReference type="Pfam" id="PF03372"/>
    </source>
</evidence>
<evidence type="ECO:0000256" key="3">
    <source>
        <dbReference type="ARBA" id="ARBA00022801"/>
    </source>
</evidence>
<reference evidence="9 10" key="1">
    <citation type="submission" date="2018-06" db="EMBL/GenBank/DDBJ databases">
        <authorList>
            <consortium name="Pathogen Informatics"/>
            <person name="Doyle S."/>
        </authorList>
    </citation>
    <scope>NUCLEOTIDE SEQUENCE [LARGE SCALE GENOMIC DNA]</scope>
    <source>
        <strain evidence="9 10">NCTC11820</strain>
    </source>
</reference>
<dbReference type="GO" id="GO:0046872">
    <property type="term" value="F:metal ion binding"/>
    <property type="evidence" value="ECO:0007669"/>
    <property type="project" value="UniProtKB-KW"/>
</dbReference>
<gene>
    <name evidence="9" type="primary">exoA</name>
    <name evidence="9" type="ORF">NCTC11820_00516</name>
</gene>
<organism evidence="9 10">
    <name type="scientific">Mobiluncus curtisii</name>
    <dbReference type="NCBI Taxonomy" id="2051"/>
    <lineage>
        <taxon>Bacteria</taxon>
        <taxon>Bacillati</taxon>
        <taxon>Actinomycetota</taxon>
        <taxon>Actinomycetes</taxon>
        <taxon>Actinomycetales</taxon>
        <taxon>Actinomycetaceae</taxon>
        <taxon>Mobiluncus</taxon>
    </lineage>
</organism>
<name>A0A2X2YMK8_9ACTO</name>
<keyword evidence="2 6" id="KW-0479">Metal-binding</keyword>
<dbReference type="InterPro" id="IPR036691">
    <property type="entry name" value="Endo/exonu/phosph_ase_sf"/>
</dbReference>
<feature type="domain" description="Endonuclease/exonuclease/phosphatase" evidence="8">
    <location>
        <begin position="5"/>
        <end position="283"/>
    </location>
</feature>
<dbReference type="SUPFAM" id="SSF56219">
    <property type="entry name" value="DNase I-like"/>
    <property type="match status" value="1"/>
</dbReference>
<feature type="binding site" evidence="6">
    <location>
        <position position="174"/>
    </location>
    <ligand>
        <name>Mg(2+)</name>
        <dbReference type="ChEBI" id="CHEBI:18420"/>
        <label>1</label>
    </ligand>
</feature>
<dbReference type="Proteomes" id="UP000250245">
    <property type="component" value="Unassembled WGS sequence"/>
</dbReference>
<feature type="active site" evidence="5">
    <location>
        <position position="123"/>
    </location>
</feature>